<evidence type="ECO:0000256" key="8">
    <source>
        <dbReference type="ARBA" id="ARBA00023065"/>
    </source>
</evidence>
<dbReference type="Pfam" id="PF02386">
    <property type="entry name" value="TrkH"/>
    <property type="match status" value="1"/>
</dbReference>
<dbReference type="NCBIfam" id="TIGR00934">
    <property type="entry name" value="2a38euk"/>
    <property type="match status" value="1"/>
</dbReference>
<feature type="compositionally biased region" description="Basic and acidic residues" evidence="11">
    <location>
        <begin position="221"/>
        <end position="232"/>
    </location>
</feature>
<keyword evidence="9 10" id="KW-0472">Membrane</keyword>
<feature type="transmembrane region" description="Helical" evidence="10">
    <location>
        <begin position="12"/>
        <end position="31"/>
    </location>
</feature>
<keyword evidence="8 10" id="KW-0406">Ion transport</keyword>
<dbReference type="AlphaFoldDB" id="A0A0G4PWV5"/>
<evidence type="ECO:0000256" key="3">
    <source>
        <dbReference type="ARBA" id="ARBA00022448"/>
    </source>
</evidence>
<feature type="compositionally biased region" description="Basic and acidic residues" evidence="11">
    <location>
        <begin position="144"/>
        <end position="154"/>
    </location>
</feature>
<dbReference type="PIRSF" id="PIRSF002450">
    <property type="entry name" value="K+_transpter_TRK"/>
    <property type="match status" value="1"/>
</dbReference>
<dbReference type="PANTHER" id="PTHR31064:SF5">
    <property type="entry name" value="POTASSIUM ION TRANSPORTER (EUROFUNG)"/>
    <property type="match status" value="1"/>
</dbReference>
<dbReference type="EMBL" id="HG793190">
    <property type="protein sequence ID" value="CRL30680.1"/>
    <property type="molecule type" value="Genomic_DNA"/>
</dbReference>
<evidence type="ECO:0000256" key="2">
    <source>
        <dbReference type="ARBA" id="ARBA00009137"/>
    </source>
</evidence>
<accession>A0A0G4PWV5</accession>
<evidence type="ECO:0000313" key="12">
    <source>
        <dbReference type="EMBL" id="CRL30680.1"/>
    </source>
</evidence>
<dbReference type="InterPro" id="IPR015958">
    <property type="entry name" value="Trk1_fungi"/>
</dbReference>
<keyword evidence="13" id="KW-1185">Reference proteome</keyword>
<comment type="caution">
    <text evidence="10">Lacks conserved residue(s) required for the propagation of feature annotation.</text>
</comment>
<evidence type="ECO:0000256" key="7">
    <source>
        <dbReference type="ARBA" id="ARBA00022989"/>
    </source>
</evidence>
<evidence type="ECO:0000256" key="6">
    <source>
        <dbReference type="ARBA" id="ARBA00022958"/>
    </source>
</evidence>
<keyword evidence="3 10" id="KW-0813">Transport</keyword>
<feature type="region of interest" description="Disordered" evidence="11">
    <location>
        <begin position="221"/>
        <end position="240"/>
    </location>
</feature>
<reference evidence="12 13" key="1">
    <citation type="journal article" date="2014" name="Nat. Commun.">
        <title>Multiple recent horizontal transfers of a large genomic region in cheese making fungi.</title>
        <authorList>
            <person name="Cheeseman K."/>
            <person name="Ropars J."/>
            <person name="Renault P."/>
            <person name="Dupont J."/>
            <person name="Gouzy J."/>
            <person name="Branca A."/>
            <person name="Abraham A.L."/>
            <person name="Ceppi M."/>
            <person name="Conseiller E."/>
            <person name="Debuchy R."/>
            <person name="Malagnac F."/>
            <person name="Goarin A."/>
            <person name="Silar P."/>
            <person name="Lacoste S."/>
            <person name="Sallet E."/>
            <person name="Bensimon A."/>
            <person name="Giraud T."/>
            <person name="Brygoo Y."/>
        </authorList>
    </citation>
    <scope>NUCLEOTIDE SEQUENCE [LARGE SCALE GENOMIC DNA]</scope>
    <source>
        <strain evidence="13">FM 013</strain>
    </source>
</reference>
<dbReference type="GO" id="GO:0005886">
    <property type="term" value="C:plasma membrane"/>
    <property type="evidence" value="ECO:0007669"/>
    <property type="project" value="InterPro"/>
</dbReference>
<dbReference type="GO" id="GO:0030007">
    <property type="term" value="P:intracellular potassium ion homeostasis"/>
    <property type="evidence" value="ECO:0007669"/>
    <property type="project" value="UniProtKB-UniRule"/>
</dbReference>
<keyword evidence="4 10" id="KW-0633">Potassium transport</keyword>
<evidence type="ECO:0000256" key="11">
    <source>
        <dbReference type="SAM" id="MobiDB-lite"/>
    </source>
</evidence>
<keyword evidence="6 10" id="KW-0630">Potassium</keyword>
<comment type="subcellular location">
    <subcellularLocation>
        <location evidence="1">Membrane</location>
        <topology evidence="1">Multi-pass membrane protein</topology>
    </subcellularLocation>
</comment>
<dbReference type="GO" id="GO:0140107">
    <property type="term" value="F:high-affinity potassium ion transmembrane transporter activity"/>
    <property type="evidence" value="ECO:0007669"/>
    <property type="project" value="TreeGrafter"/>
</dbReference>
<feature type="region of interest" description="Disordered" evidence="11">
    <location>
        <begin position="106"/>
        <end position="155"/>
    </location>
</feature>
<evidence type="ECO:0000256" key="9">
    <source>
        <dbReference type="ARBA" id="ARBA00023136"/>
    </source>
</evidence>
<evidence type="ECO:0000313" key="13">
    <source>
        <dbReference type="Proteomes" id="UP000053732"/>
    </source>
</evidence>
<name>A0A0G4PWV5_PENC3</name>
<evidence type="ECO:0000256" key="4">
    <source>
        <dbReference type="ARBA" id="ARBA00022538"/>
    </source>
</evidence>
<feature type="transmembrane region" description="Helical" evidence="10">
    <location>
        <begin position="453"/>
        <end position="473"/>
    </location>
</feature>
<comment type="similarity">
    <text evidence="2 10">Belongs to the TrkH potassium transport family.</text>
</comment>
<dbReference type="InterPro" id="IPR051143">
    <property type="entry name" value="TrkH_K-transport"/>
</dbReference>
<keyword evidence="7 10" id="KW-1133">Transmembrane helix</keyword>
<evidence type="ECO:0000256" key="1">
    <source>
        <dbReference type="ARBA" id="ARBA00004141"/>
    </source>
</evidence>
<feature type="compositionally biased region" description="Acidic residues" evidence="11">
    <location>
        <begin position="126"/>
        <end position="143"/>
    </location>
</feature>
<sequence length="714" mass="80361">MWKPPINFLALHYAWIITLSVLSLVIIYPYGNLKAVDAYFFGASASTESGLNTVDVKSLKTYQQVYLYLIPILGNLGFVNIIVIVFRVRWFEKRLKAIAPHLLRPDAPPEQDAEAQLKHKRSLSSNDDEAPNDQFSSDEIDDSDKEKARVETRGKSSRVSLELNDAIADDTAVSNINPTKQIITFAEDNRPSSDKDKALYIPPPWKRERGASFSEIDERLHDEDDGRTEKVLSRRPTTRSIQSRTHTLERVVTSMFILGGSPSSDRGMPTTKRRDIKQLDLPNMSSQATIGRNSQFHNLSAKDRETLGGIEYRSLKLLLKIVVGYFFGLHLFGAICLVGWILHADPKYRDYLAECGQGNVWWGFYSSQTMIDNLGFTLTPDSMISFQDATFPMILMSFLAFAGNTCYPCLLRLIIWIFYKFCPAKSSLKDPLRFLLDHPRRCYTLLFPSGPTWILFGILFLMNSIDVILIIVLDLKNPAVNNLAPGPRVLAAIFQAASSRHTGTSTFNLADVSPAVQFSLVVMMYIAIFPIAISIRASNVYEEKTLGIYGTEDDMDESDGRSYIIDHIQNQLSFDLWYIFLGCFCICIAEAGKIADTSIPAFSVFSVLFEVVSAYGNVGLSLGYPTVSTSLSGEFAVFSKLVVCVMMIRGRHRGLPYKLDRAIVLPGERLEEDHRDQDEKTEYLPLLRSDVIQKFGLGSEYLAKLPSFKSEWTE</sequence>
<dbReference type="GO" id="GO:1990573">
    <property type="term" value="P:potassium ion import across plasma membrane"/>
    <property type="evidence" value="ECO:0007669"/>
    <property type="project" value="TreeGrafter"/>
</dbReference>
<evidence type="ECO:0000256" key="10">
    <source>
        <dbReference type="PIRNR" id="PIRNR002450"/>
    </source>
</evidence>
<feature type="transmembrane region" description="Helical" evidence="10">
    <location>
        <begin position="515"/>
        <end position="535"/>
    </location>
</feature>
<feature type="transmembrane region" description="Helical" evidence="10">
    <location>
        <begin position="317"/>
        <end position="342"/>
    </location>
</feature>
<keyword evidence="5 10" id="KW-0812">Transmembrane</keyword>
<dbReference type="Proteomes" id="UP000053732">
    <property type="component" value="Unassembled WGS sequence"/>
</dbReference>
<dbReference type="PANTHER" id="PTHR31064">
    <property type="entry name" value="POTASSIUM TRANSPORT PROTEIN DDB_G0292412-RELATED"/>
    <property type="match status" value="1"/>
</dbReference>
<evidence type="ECO:0000256" key="5">
    <source>
        <dbReference type="ARBA" id="ARBA00022692"/>
    </source>
</evidence>
<feature type="transmembrane region" description="Helical" evidence="10">
    <location>
        <begin position="393"/>
        <end position="419"/>
    </location>
</feature>
<protein>
    <recommendedName>
        <fullName evidence="10">Potassium transport protein</fullName>
    </recommendedName>
</protein>
<dbReference type="InterPro" id="IPR004773">
    <property type="entry name" value="K/Na_transp_Trk1/HKT1"/>
</dbReference>
<dbReference type="STRING" id="1429867.A0A0G4PWV5"/>
<organism evidence="12 13">
    <name type="scientific">Penicillium camemberti (strain FM 013)</name>
    <dbReference type="NCBI Taxonomy" id="1429867"/>
    <lineage>
        <taxon>Eukaryota</taxon>
        <taxon>Fungi</taxon>
        <taxon>Dikarya</taxon>
        <taxon>Ascomycota</taxon>
        <taxon>Pezizomycotina</taxon>
        <taxon>Eurotiomycetes</taxon>
        <taxon>Eurotiomycetidae</taxon>
        <taxon>Eurotiales</taxon>
        <taxon>Aspergillaceae</taxon>
        <taxon>Penicillium</taxon>
    </lineage>
</organism>
<feature type="transmembrane region" description="Helical" evidence="10">
    <location>
        <begin position="65"/>
        <end position="86"/>
    </location>
</feature>
<dbReference type="InterPro" id="IPR003445">
    <property type="entry name" value="Cat_transpt"/>
</dbReference>
<proteinExistence type="inferred from homology"/>
<gene>
    <name evidence="12" type="ORF">PCAMFM013_S057g000002</name>
</gene>